<evidence type="ECO:0000313" key="2">
    <source>
        <dbReference type="Proteomes" id="UP001147782"/>
    </source>
</evidence>
<organism evidence="1 2">
    <name type="scientific">Penicillium cataractarum</name>
    <dbReference type="NCBI Taxonomy" id="2100454"/>
    <lineage>
        <taxon>Eukaryota</taxon>
        <taxon>Fungi</taxon>
        <taxon>Dikarya</taxon>
        <taxon>Ascomycota</taxon>
        <taxon>Pezizomycotina</taxon>
        <taxon>Eurotiomycetes</taxon>
        <taxon>Eurotiomycetidae</taxon>
        <taxon>Eurotiales</taxon>
        <taxon>Aspergillaceae</taxon>
        <taxon>Penicillium</taxon>
    </lineage>
</organism>
<evidence type="ECO:0000313" key="1">
    <source>
        <dbReference type="EMBL" id="KAJ5379897.1"/>
    </source>
</evidence>
<dbReference type="RefSeq" id="XP_056557468.1">
    <property type="nucleotide sequence ID" value="XM_056695256.1"/>
</dbReference>
<comment type="caution">
    <text evidence="1">The sequence shown here is derived from an EMBL/GenBank/DDBJ whole genome shotgun (WGS) entry which is preliminary data.</text>
</comment>
<gene>
    <name evidence="1" type="ORF">N7496_002325</name>
</gene>
<dbReference type="GeneID" id="81434433"/>
<reference evidence="1" key="2">
    <citation type="journal article" date="2023" name="IMA Fungus">
        <title>Comparative genomic study of the Penicillium genus elucidates a diverse pangenome and 15 lateral gene transfer events.</title>
        <authorList>
            <person name="Petersen C."/>
            <person name="Sorensen T."/>
            <person name="Nielsen M.R."/>
            <person name="Sondergaard T.E."/>
            <person name="Sorensen J.L."/>
            <person name="Fitzpatrick D.A."/>
            <person name="Frisvad J.C."/>
            <person name="Nielsen K.L."/>
        </authorList>
    </citation>
    <scope>NUCLEOTIDE SEQUENCE</scope>
    <source>
        <strain evidence="1">IBT 29864</strain>
    </source>
</reference>
<proteinExistence type="predicted"/>
<keyword evidence="2" id="KW-1185">Reference proteome</keyword>
<name>A0A9W9SK05_9EURO</name>
<sequence length="86" mass="9714">MTSVERSGWQGLPQKIQYIVAVLVISWLRINSYQIGIPGLRIVRYVESGPYEALVVDTDMKWKEAILVLFKFSQIDSSVADPASLE</sequence>
<protein>
    <submittedName>
        <fullName evidence="1">Uncharacterized protein</fullName>
    </submittedName>
</protein>
<dbReference type="EMBL" id="JAPZBS010000002">
    <property type="protein sequence ID" value="KAJ5379897.1"/>
    <property type="molecule type" value="Genomic_DNA"/>
</dbReference>
<dbReference type="AlphaFoldDB" id="A0A9W9SK05"/>
<accession>A0A9W9SK05</accession>
<dbReference type="Proteomes" id="UP001147782">
    <property type="component" value="Unassembled WGS sequence"/>
</dbReference>
<reference evidence="1" key="1">
    <citation type="submission" date="2022-11" db="EMBL/GenBank/DDBJ databases">
        <authorList>
            <person name="Petersen C."/>
        </authorList>
    </citation>
    <scope>NUCLEOTIDE SEQUENCE</scope>
    <source>
        <strain evidence="1">IBT 29864</strain>
    </source>
</reference>